<gene>
    <name evidence="3" type="ORF">CRE_14618</name>
</gene>
<dbReference type="OrthoDB" id="5909980at2759"/>
<dbReference type="InParanoid" id="E3M942"/>
<feature type="compositionally biased region" description="Basic residues" evidence="1">
    <location>
        <begin position="917"/>
        <end position="934"/>
    </location>
</feature>
<dbReference type="HOGENOM" id="CLU_019147_1_0_1"/>
<feature type="chain" id="PRO_5003175420" evidence="2">
    <location>
        <begin position="20"/>
        <end position="940"/>
    </location>
</feature>
<dbReference type="EMBL" id="DS268430">
    <property type="protein sequence ID" value="EFO96253.1"/>
    <property type="molecule type" value="Genomic_DNA"/>
</dbReference>
<protein>
    <submittedName>
        <fullName evidence="3">Uncharacterized protein</fullName>
    </submittedName>
</protein>
<evidence type="ECO:0000313" key="4">
    <source>
        <dbReference type="Proteomes" id="UP000008281"/>
    </source>
</evidence>
<feature type="region of interest" description="Disordered" evidence="1">
    <location>
        <begin position="843"/>
        <end position="940"/>
    </location>
</feature>
<proteinExistence type="predicted"/>
<feature type="compositionally biased region" description="Low complexity" evidence="1">
    <location>
        <begin position="903"/>
        <end position="916"/>
    </location>
</feature>
<evidence type="ECO:0000256" key="2">
    <source>
        <dbReference type="SAM" id="SignalP"/>
    </source>
</evidence>
<feature type="compositionally biased region" description="Low complexity" evidence="1">
    <location>
        <begin position="866"/>
        <end position="882"/>
    </location>
</feature>
<feature type="compositionally biased region" description="Polar residues" evidence="1">
    <location>
        <begin position="848"/>
        <end position="858"/>
    </location>
</feature>
<feature type="signal peptide" evidence="2">
    <location>
        <begin position="1"/>
        <end position="19"/>
    </location>
</feature>
<organism evidence="4">
    <name type="scientific">Caenorhabditis remanei</name>
    <name type="common">Caenorhabditis vulgaris</name>
    <dbReference type="NCBI Taxonomy" id="31234"/>
    <lineage>
        <taxon>Eukaryota</taxon>
        <taxon>Metazoa</taxon>
        <taxon>Ecdysozoa</taxon>
        <taxon>Nematoda</taxon>
        <taxon>Chromadorea</taxon>
        <taxon>Rhabditida</taxon>
        <taxon>Rhabditina</taxon>
        <taxon>Rhabditomorpha</taxon>
        <taxon>Rhabditoidea</taxon>
        <taxon>Rhabditidae</taxon>
        <taxon>Peloderinae</taxon>
        <taxon>Caenorhabditis</taxon>
    </lineage>
</organism>
<dbReference type="eggNOG" id="ENOG502RBJY">
    <property type="taxonomic scope" value="Eukaryota"/>
</dbReference>
<reference evidence="3" key="1">
    <citation type="submission" date="2007-07" db="EMBL/GenBank/DDBJ databases">
        <title>PCAP assembly of the Caenorhabditis remanei genome.</title>
        <authorList>
            <consortium name="The Caenorhabditis remanei Sequencing Consortium"/>
            <person name="Wilson R.K."/>
        </authorList>
    </citation>
    <scope>NUCLEOTIDE SEQUENCE [LARGE SCALE GENOMIC DNA]</scope>
    <source>
        <strain evidence="3">PB4641</strain>
    </source>
</reference>
<keyword evidence="2" id="KW-0732">Signal</keyword>
<keyword evidence="4" id="KW-1185">Reference proteome</keyword>
<evidence type="ECO:0000256" key="1">
    <source>
        <dbReference type="SAM" id="MobiDB-lite"/>
    </source>
</evidence>
<dbReference type="Proteomes" id="UP000008281">
    <property type="component" value="Unassembled WGS sequence"/>
</dbReference>
<name>E3M942_CAERE</name>
<dbReference type="AlphaFoldDB" id="E3M942"/>
<accession>E3M942</accession>
<evidence type="ECO:0000313" key="3">
    <source>
        <dbReference type="EMBL" id="EFO96253.1"/>
    </source>
</evidence>
<sequence length="940" mass="107342">MNLHSPLFTFLLLVVVAPSEPSDRFLSDVNQLRRQYALEYNVSDMHELIWNNDLVKVLKPLDWTTSWPDARKTWRYMYFNSSVSPTKDIEGQLDSFFAKTQSEQKEYIYYSEDVRKRSAGALELLNPLQRFFGCGPKTEGDSKLTVCLMGPRGDFKLFDTSGKSSERFLEDVNGVRREYANRFNVPNMHELIWSNDLVEVLKPLDWSLSWPEARKTWRYMYLYTYANVIKDVEDKLNPFLAKNLSEQKQHIEDIKTYSAKSLELLNPLQRFIGCSQKKEKNSNIVVCLIGTSGDFKLFDTSGQSSASPGSKCYKRYNNIDGLCVAENPEKESYHSSPERFLEDVNDLRRTYANRFNVPNMHGLIWNENLVNTAKALNYSYGPWPEARITWRYVNIKTYDTSSNYIEKEIEEFLELNETEKQNYVNQWAGTSLGRPELLNPRQRFMGCAQRIGKILCLLGTEGGLTLIDTRLESNANPGSQCYKNYENDDGLCVATRQEKLTIRINQIREKYAKLYNVPNMHQLIWSEDLEKFSNDGNFMIDPPQMGKTMRYVYLPKFENREYFDFFIESRIEQKYISKDPIERNAFFASNVQTSLGDLEFLIPLQKSLACDYMMNEHAQQDYVCVIGPSGNPKMFNVDTASVTTHVAASECSSRYKNLDGLCVPEDPTDVSYFGNSSDFLKDVNDGRRKYANRYNISNMHKLAWKESLVTLASSLNCSDNLSCANKTWRYTTDLVYTGITEKIDEEVDYYLTEMSQDEFLDFLKSGETHHVGHLELLNPMQTSIGCVEKLWDFTVFCLLGDEGSFKMWDLKNVESKAGTNCEQGYENDDGLCSIPEAKSIVETTTEESTIGASTTSSIPEPKAIVETTTEESSTGASTTSSAPKKSIVETTTKETTTEETTTEKSTTGASTTSSAPSKRRLLPKSSKKHSARVNKKTDGK</sequence>